<dbReference type="GO" id="GO:0008270">
    <property type="term" value="F:zinc ion binding"/>
    <property type="evidence" value="ECO:0007669"/>
    <property type="project" value="UniProtKB-KW"/>
</dbReference>
<evidence type="ECO:0000259" key="10">
    <source>
        <dbReference type="PROSITE" id="PS51292"/>
    </source>
</evidence>
<evidence type="ECO:0000256" key="1">
    <source>
        <dbReference type="ARBA" id="ARBA00004141"/>
    </source>
</evidence>
<keyword evidence="3" id="KW-0479">Metal-binding</keyword>
<evidence type="ECO:0000256" key="4">
    <source>
        <dbReference type="ARBA" id="ARBA00022771"/>
    </source>
</evidence>
<dbReference type="EMBL" id="QEAO01000022">
    <property type="protein sequence ID" value="TPX33182.1"/>
    <property type="molecule type" value="Genomic_DNA"/>
</dbReference>
<sequence length="362" mass="40113">MATVDENHGRQEERNMTDSAAMPSPLQDIKASEEEERRCWICLVSDTELKNQSWSKPCKCKSSLKWAHEACLLKWIAEKSTPTSSIVACAACGYQYKIKQNSTAILSVFAIIDKVYGDIVPYISLAGLGTAAMVASTTYGAFVVYMFCGPLEGERILSEPWSWRTWLGLPMIPIGLILSRLSSPEPLLPLLPFIIIGNRQMKLTMPPSPALTLCLLPWSRIVYARAYKAVKGLIFQKRGEAAPPPVIPADDLEFDNPGVAEDDDFVMNNDGVVVGNGERLERRNGPRVVVGALLLPALASFLGQNLISRIALVRKYFPDVFHQSLIGGCAFVVIKDSLDLLYRYLKLSRDKSRRVLNYNGGD</sequence>
<evidence type="ECO:0000256" key="9">
    <source>
        <dbReference type="SAM" id="Phobius"/>
    </source>
</evidence>
<organism evidence="11 12">
    <name type="scientific">Synchytrium microbalum</name>
    <dbReference type="NCBI Taxonomy" id="1806994"/>
    <lineage>
        <taxon>Eukaryota</taxon>
        <taxon>Fungi</taxon>
        <taxon>Fungi incertae sedis</taxon>
        <taxon>Chytridiomycota</taxon>
        <taxon>Chytridiomycota incertae sedis</taxon>
        <taxon>Chytridiomycetes</taxon>
        <taxon>Synchytriales</taxon>
        <taxon>Synchytriaceae</taxon>
        <taxon>Synchytrium</taxon>
    </lineage>
</organism>
<dbReference type="RefSeq" id="XP_031024224.1">
    <property type="nucleotide sequence ID" value="XM_031169723.1"/>
</dbReference>
<evidence type="ECO:0000256" key="2">
    <source>
        <dbReference type="ARBA" id="ARBA00022692"/>
    </source>
</evidence>
<evidence type="ECO:0000256" key="8">
    <source>
        <dbReference type="SAM" id="MobiDB-lite"/>
    </source>
</evidence>
<accession>A0A507C0H2</accession>
<dbReference type="SUPFAM" id="SSF57850">
    <property type="entry name" value="RING/U-box"/>
    <property type="match status" value="1"/>
</dbReference>
<dbReference type="AlphaFoldDB" id="A0A507C0H2"/>
<comment type="subcellular location">
    <subcellularLocation>
        <location evidence="1">Membrane</location>
        <topology evidence="1">Multi-pass membrane protein</topology>
    </subcellularLocation>
</comment>
<dbReference type="Gene3D" id="3.30.40.10">
    <property type="entry name" value="Zinc/RING finger domain, C3HC4 (zinc finger)"/>
    <property type="match status" value="1"/>
</dbReference>
<keyword evidence="6 9" id="KW-1133">Transmembrane helix</keyword>
<feature type="transmembrane region" description="Helical" evidence="9">
    <location>
        <begin position="122"/>
        <end position="147"/>
    </location>
</feature>
<dbReference type="OrthoDB" id="5817083at2759"/>
<dbReference type="InterPro" id="IPR011016">
    <property type="entry name" value="Znf_RING-CH"/>
</dbReference>
<keyword evidence="2 9" id="KW-0812">Transmembrane</keyword>
<dbReference type="PANTHER" id="PTHR46283">
    <property type="entry name" value="E3 UBIQUITIN-PROTEIN LIGASE MARCH5"/>
    <property type="match status" value="1"/>
</dbReference>
<evidence type="ECO:0000256" key="7">
    <source>
        <dbReference type="ARBA" id="ARBA00023136"/>
    </source>
</evidence>
<evidence type="ECO:0000313" key="11">
    <source>
        <dbReference type="EMBL" id="TPX33182.1"/>
    </source>
</evidence>
<comment type="caution">
    <text evidence="11">The sequence shown here is derived from an EMBL/GenBank/DDBJ whole genome shotgun (WGS) entry which is preliminary data.</text>
</comment>
<gene>
    <name evidence="11" type="ORF">SmJEL517_g03795</name>
</gene>
<keyword evidence="12" id="KW-1185">Reference proteome</keyword>
<keyword evidence="4" id="KW-0863">Zinc-finger</keyword>
<feature type="domain" description="RING-CH-type" evidence="10">
    <location>
        <begin position="31"/>
        <end position="99"/>
    </location>
</feature>
<dbReference type="Proteomes" id="UP000319731">
    <property type="component" value="Unassembled WGS sequence"/>
</dbReference>
<dbReference type="PROSITE" id="PS51292">
    <property type="entry name" value="ZF_RING_CH"/>
    <property type="match status" value="1"/>
</dbReference>
<evidence type="ECO:0000313" key="12">
    <source>
        <dbReference type="Proteomes" id="UP000319731"/>
    </source>
</evidence>
<protein>
    <recommendedName>
        <fullName evidence="10">RING-CH-type domain-containing protein</fullName>
    </recommendedName>
</protein>
<dbReference type="SMART" id="SM00744">
    <property type="entry name" value="RINGv"/>
    <property type="match status" value="1"/>
</dbReference>
<keyword evidence="7 9" id="KW-0472">Membrane</keyword>
<dbReference type="InterPro" id="IPR013083">
    <property type="entry name" value="Znf_RING/FYVE/PHD"/>
</dbReference>
<name>A0A507C0H2_9FUNG</name>
<reference evidence="11 12" key="1">
    <citation type="journal article" date="2019" name="Sci. Rep.">
        <title>Comparative genomics of chytrid fungi reveal insights into the obligate biotrophic and pathogenic lifestyle of Synchytrium endobioticum.</title>
        <authorList>
            <person name="van de Vossenberg B.T.L.H."/>
            <person name="Warris S."/>
            <person name="Nguyen H.D.T."/>
            <person name="van Gent-Pelzer M.P.E."/>
            <person name="Joly D.L."/>
            <person name="van de Geest H.C."/>
            <person name="Bonants P.J.M."/>
            <person name="Smith D.S."/>
            <person name="Levesque C.A."/>
            <person name="van der Lee T.A.J."/>
        </authorList>
    </citation>
    <scope>NUCLEOTIDE SEQUENCE [LARGE SCALE GENOMIC DNA]</scope>
    <source>
        <strain evidence="11 12">JEL517</strain>
    </source>
</reference>
<dbReference type="GeneID" id="42005020"/>
<proteinExistence type="predicted"/>
<feature type="compositionally biased region" description="Basic and acidic residues" evidence="8">
    <location>
        <begin position="1"/>
        <end position="16"/>
    </location>
</feature>
<evidence type="ECO:0000256" key="6">
    <source>
        <dbReference type="ARBA" id="ARBA00022989"/>
    </source>
</evidence>
<feature type="region of interest" description="Disordered" evidence="8">
    <location>
        <begin position="1"/>
        <end position="25"/>
    </location>
</feature>
<dbReference type="Pfam" id="PF12906">
    <property type="entry name" value="RINGv"/>
    <property type="match status" value="1"/>
</dbReference>
<dbReference type="GO" id="GO:0016020">
    <property type="term" value="C:membrane"/>
    <property type="evidence" value="ECO:0007669"/>
    <property type="project" value="UniProtKB-SubCell"/>
</dbReference>
<keyword evidence="5" id="KW-0862">Zinc</keyword>
<evidence type="ECO:0000256" key="3">
    <source>
        <dbReference type="ARBA" id="ARBA00022723"/>
    </source>
</evidence>
<evidence type="ECO:0000256" key="5">
    <source>
        <dbReference type="ARBA" id="ARBA00022833"/>
    </source>
</evidence>